<sequence>MQTLRVGVVGAGARGRLAWHAEAHDAVIVGICDPHPQRARARLARDVPVVATVAELTALGIDVAFVTSPDDTHAAVTTQLLHAGVAVYLEKPLAITLPDATAVLQAAYDSGSRLYVGHNMRHMQVVRLMRQLIQQGEIGSVQAIWCRHFVGSGGDFYFKDWHADRRHVGGLLLQKGAHDIDVMHWLADSATTRVSAMGRLAVYGQITDRRDNSAQLMPQWHSLDNWPPLAQRGLHPVIDVEDLSHVLLQLGSGVLATYQQCHFTPDYWRNYTVIGTRGRLENFGDGPGGEVRVWKTRGYYEPADEVHPITESGTGHASADALTVAEFFRFVRGGGATDTSPVGAWQAVAAAICATDSLRSGSQPREVPTLAPHLVQYFAAGQRRC</sequence>
<dbReference type="OrthoDB" id="103047at2"/>
<dbReference type="Proteomes" id="UP000185612">
    <property type="component" value="Unassembled WGS sequence"/>
</dbReference>
<evidence type="ECO:0008006" key="5">
    <source>
        <dbReference type="Google" id="ProtNLM"/>
    </source>
</evidence>
<dbReference type="Pfam" id="PF01408">
    <property type="entry name" value="GFO_IDH_MocA"/>
    <property type="match status" value="1"/>
</dbReference>
<dbReference type="InterPro" id="IPR000683">
    <property type="entry name" value="Gfo/Idh/MocA-like_OxRdtase_N"/>
</dbReference>
<dbReference type="SUPFAM" id="SSF51735">
    <property type="entry name" value="NAD(P)-binding Rossmann-fold domains"/>
    <property type="match status" value="1"/>
</dbReference>
<dbReference type="PANTHER" id="PTHR43708">
    <property type="entry name" value="CONSERVED EXPRESSED OXIDOREDUCTASE (EUROFUNG)"/>
    <property type="match status" value="1"/>
</dbReference>
<dbReference type="InterPro" id="IPR055170">
    <property type="entry name" value="GFO_IDH_MocA-like_dom"/>
</dbReference>
<reference evidence="4" key="1">
    <citation type="submission" date="2016-12" db="EMBL/GenBank/DDBJ databases">
        <authorList>
            <person name="Meng X."/>
        </authorList>
    </citation>
    <scope>NUCLEOTIDE SEQUENCE [LARGE SCALE GENOMIC DNA]</scope>
    <source>
        <strain evidence="4">DSM 20732</strain>
    </source>
</reference>
<evidence type="ECO:0000259" key="2">
    <source>
        <dbReference type="Pfam" id="PF22725"/>
    </source>
</evidence>
<evidence type="ECO:0000313" key="3">
    <source>
        <dbReference type="EMBL" id="OKL52173.1"/>
    </source>
</evidence>
<dbReference type="InParanoid" id="A0A1Q5PX30"/>
<proteinExistence type="predicted"/>
<comment type="caution">
    <text evidence="3">The sequence shown here is derived from an EMBL/GenBank/DDBJ whole genome shotgun (WGS) entry which is preliminary data.</text>
</comment>
<gene>
    <name evidence="3" type="ORF">BSZ40_04540</name>
</gene>
<dbReference type="SUPFAM" id="SSF55347">
    <property type="entry name" value="Glyceraldehyde-3-phosphate dehydrogenase-like, C-terminal domain"/>
    <property type="match status" value="1"/>
</dbReference>
<dbReference type="EMBL" id="MQVS01000003">
    <property type="protein sequence ID" value="OKL52173.1"/>
    <property type="molecule type" value="Genomic_DNA"/>
</dbReference>
<dbReference type="AlphaFoldDB" id="A0A1Q5PX30"/>
<protein>
    <recommendedName>
        <fullName evidence="5">Oxidoreductase</fullName>
    </recommendedName>
</protein>
<dbReference type="Gene3D" id="3.40.50.720">
    <property type="entry name" value="NAD(P)-binding Rossmann-like Domain"/>
    <property type="match status" value="1"/>
</dbReference>
<feature type="domain" description="Gfo/Idh/MocA-like oxidoreductase N-terminal" evidence="1">
    <location>
        <begin position="4"/>
        <end position="118"/>
    </location>
</feature>
<dbReference type="PANTHER" id="PTHR43708:SF8">
    <property type="entry name" value="OXIDOREDUCTASE"/>
    <property type="match status" value="1"/>
</dbReference>
<dbReference type="STRING" id="52770.BSZ40_04540"/>
<dbReference type="RefSeq" id="WP_073823711.1">
    <property type="nucleotide sequence ID" value="NZ_MQVS01000003.1"/>
</dbReference>
<name>A0A1Q5PX30_9ACTO</name>
<accession>A0A1Q5PX30</accession>
<evidence type="ECO:0000313" key="4">
    <source>
        <dbReference type="Proteomes" id="UP000185612"/>
    </source>
</evidence>
<organism evidence="3 4">
    <name type="scientific">Buchananella hordeovulneris</name>
    <dbReference type="NCBI Taxonomy" id="52770"/>
    <lineage>
        <taxon>Bacteria</taxon>
        <taxon>Bacillati</taxon>
        <taxon>Actinomycetota</taxon>
        <taxon>Actinomycetes</taxon>
        <taxon>Actinomycetales</taxon>
        <taxon>Actinomycetaceae</taxon>
        <taxon>Buchananella</taxon>
    </lineage>
</organism>
<dbReference type="InterPro" id="IPR036291">
    <property type="entry name" value="NAD(P)-bd_dom_sf"/>
</dbReference>
<evidence type="ECO:0000259" key="1">
    <source>
        <dbReference type="Pfam" id="PF01408"/>
    </source>
</evidence>
<dbReference type="Gene3D" id="3.30.360.10">
    <property type="entry name" value="Dihydrodipicolinate Reductase, domain 2"/>
    <property type="match status" value="1"/>
</dbReference>
<dbReference type="InterPro" id="IPR051317">
    <property type="entry name" value="Gfo/Idh/MocA_oxidoreduct"/>
</dbReference>
<keyword evidence="4" id="KW-1185">Reference proteome</keyword>
<feature type="domain" description="GFO/IDH/MocA-like oxidoreductase" evidence="2">
    <location>
        <begin position="126"/>
        <end position="281"/>
    </location>
</feature>
<dbReference type="Pfam" id="PF22725">
    <property type="entry name" value="GFO_IDH_MocA_C3"/>
    <property type="match status" value="1"/>
</dbReference>
<dbReference type="GO" id="GO:0000166">
    <property type="term" value="F:nucleotide binding"/>
    <property type="evidence" value="ECO:0007669"/>
    <property type="project" value="InterPro"/>
</dbReference>